<dbReference type="Proteomes" id="UP000074561">
    <property type="component" value="Chromosome"/>
</dbReference>
<dbReference type="AlphaFoldDB" id="A0A127Q306"/>
<sequence>MRIEFTAGGTTIGLAEISLRKANLAHLSALAWAQNLSMPATA</sequence>
<name>A0A127Q306_9BURK</name>
<dbReference type="KEGG" id="cpra:CPter91_2059"/>
<evidence type="ECO:0000313" key="2">
    <source>
        <dbReference type="Proteomes" id="UP000074561"/>
    </source>
</evidence>
<dbReference type="EMBL" id="CP013234">
    <property type="protein sequence ID" value="AMP04429.1"/>
    <property type="molecule type" value="Genomic_DNA"/>
</dbReference>
<evidence type="ECO:0000313" key="1">
    <source>
        <dbReference type="EMBL" id="AMP04429.1"/>
    </source>
</evidence>
<protein>
    <submittedName>
        <fullName evidence="1">Uncharacterized protein</fullName>
    </submittedName>
</protein>
<proteinExistence type="predicted"/>
<gene>
    <name evidence="1" type="ORF">CPter91_2059</name>
</gene>
<dbReference type="PATRIC" id="fig|279113.9.peg.2046"/>
<organism evidence="1 2">
    <name type="scientific">Collimonas pratensis</name>
    <dbReference type="NCBI Taxonomy" id="279113"/>
    <lineage>
        <taxon>Bacteria</taxon>
        <taxon>Pseudomonadati</taxon>
        <taxon>Pseudomonadota</taxon>
        <taxon>Betaproteobacteria</taxon>
        <taxon>Burkholderiales</taxon>
        <taxon>Oxalobacteraceae</taxon>
        <taxon>Collimonas</taxon>
    </lineage>
</organism>
<reference evidence="1 2" key="1">
    <citation type="submission" date="2015-11" db="EMBL/GenBank/DDBJ databases">
        <title>Exploring the genomic traits of fungus-feeding bacterial genus Collimonas.</title>
        <authorList>
            <person name="Song C."/>
            <person name="Schmidt R."/>
            <person name="de Jager V."/>
            <person name="Krzyzanowska D."/>
            <person name="Jongedijk E."/>
            <person name="Cankar K."/>
            <person name="Beekwilder J."/>
            <person name="van Veen A."/>
            <person name="de Boer W."/>
            <person name="van Veen J.A."/>
            <person name="Garbeva P."/>
        </authorList>
    </citation>
    <scope>NUCLEOTIDE SEQUENCE [LARGE SCALE GENOMIC DNA]</scope>
    <source>
        <strain evidence="1 2">Ter91</strain>
    </source>
</reference>
<accession>A0A127Q306</accession>
<dbReference type="STRING" id="279113.CPter91_2059"/>